<evidence type="ECO:0000313" key="2">
    <source>
        <dbReference type="EMBL" id="MFC7219465.1"/>
    </source>
</evidence>
<reference evidence="3" key="1">
    <citation type="journal article" date="2019" name="Int. J. Syst. Evol. Microbiol.">
        <title>The Global Catalogue of Microorganisms (GCM) 10K type strain sequencing project: providing services to taxonomists for standard genome sequencing and annotation.</title>
        <authorList>
            <consortium name="The Broad Institute Genomics Platform"/>
            <consortium name="The Broad Institute Genome Sequencing Center for Infectious Disease"/>
            <person name="Wu L."/>
            <person name="Ma J."/>
        </authorList>
    </citation>
    <scope>NUCLEOTIDE SEQUENCE [LARGE SCALE GENOMIC DNA]</scope>
    <source>
        <strain evidence="3">CGMCC 1.13681</strain>
    </source>
</reference>
<gene>
    <name evidence="2" type="ORF">ACFQLX_14980</name>
</gene>
<keyword evidence="3" id="KW-1185">Reference proteome</keyword>
<dbReference type="Proteomes" id="UP001596413">
    <property type="component" value="Unassembled WGS sequence"/>
</dbReference>
<dbReference type="SUPFAM" id="SSF47598">
    <property type="entry name" value="Ribbon-helix-helix"/>
    <property type="match status" value="1"/>
</dbReference>
<organism evidence="2 3">
    <name type="scientific">Streptomyces polyrhachis</name>
    <dbReference type="NCBI Taxonomy" id="1282885"/>
    <lineage>
        <taxon>Bacteria</taxon>
        <taxon>Bacillati</taxon>
        <taxon>Actinomycetota</taxon>
        <taxon>Actinomycetes</taxon>
        <taxon>Kitasatosporales</taxon>
        <taxon>Streptomycetaceae</taxon>
        <taxon>Streptomyces</taxon>
    </lineage>
</organism>
<dbReference type="EMBL" id="JBHSZO010000021">
    <property type="protein sequence ID" value="MFC7219465.1"/>
    <property type="molecule type" value="Genomic_DNA"/>
</dbReference>
<name>A0ABW2GJ51_9ACTN</name>
<dbReference type="InterPro" id="IPR010985">
    <property type="entry name" value="Ribbon_hlx_hlx"/>
</dbReference>
<sequence>MSKSVTIRVPDDVYAELKGRADAEGTTVTELITSAALRDTRLNLPTPHADRFLAGAHEAFTEAFPDPSRSDPSHGDSYRSGRAA</sequence>
<protein>
    <recommendedName>
        <fullName evidence="4">Ribbon-helix-helix protein CopG domain-containing protein</fullName>
    </recommendedName>
</protein>
<dbReference type="RefSeq" id="WP_386415188.1">
    <property type="nucleotide sequence ID" value="NZ_JBHSZO010000021.1"/>
</dbReference>
<proteinExistence type="predicted"/>
<feature type="compositionally biased region" description="Basic and acidic residues" evidence="1">
    <location>
        <begin position="68"/>
        <end position="84"/>
    </location>
</feature>
<evidence type="ECO:0000256" key="1">
    <source>
        <dbReference type="SAM" id="MobiDB-lite"/>
    </source>
</evidence>
<evidence type="ECO:0000313" key="3">
    <source>
        <dbReference type="Proteomes" id="UP001596413"/>
    </source>
</evidence>
<comment type="caution">
    <text evidence="2">The sequence shown here is derived from an EMBL/GenBank/DDBJ whole genome shotgun (WGS) entry which is preliminary data.</text>
</comment>
<accession>A0ABW2GJ51</accession>
<evidence type="ECO:0008006" key="4">
    <source>
        <dbReference type="Google" id="ProtNLM"/>
    </source>
</evidence>
<feature type="region of interest" description="Disordered" evidence="1">
    <location>
        <begin position="61"/>
        <end position="84"/>
    </location>
</feature>